<accession>A0A4R1L201</accession>
<sequence length="40" mass="4470">MYCRLMQSRKTAKIILKTLNQTTSDTVLISESRAGHCSAL</sequence>
<name>A0A4R1L201_9BACT</name>
<reference evidence="1 2" key="1">
    <citation type="submission" date="2019-03" db="EMBL/GenBank/DDBJ databases">
        <title>Genomic Encyclopedia of Type Strains, Phase IV (KMG-IV): sequencing the most valuable type-strain genomes for metagenomic binning, comparative biology and taxonomic classification.</title>
        <authorList>
            <person name="Goeker M."/>
        </authorList>
    </citation>
    <scope>NUCLEOTIDE SEQUENCE [LARGE SCALE GENOMIC DNA]</scope>
    <source>
        <strain evidence="1 2">DSM 103428</strain>
    </source>
</reference>
<evidence type="ECO:0000313" key="2">
    <source>
        <dbReference type="Proteomes" id="UP000295210"/>
    </source>
</evidence>
<dbReference type="AlphaFoldDB" id="A0A4R1L201"/>
<protein>
    <submittedName>
        <fullName evidence="1">Uncharacterized protein</fullName>
    </submittedName>
</protein>
<dbReference type="EMBL" id="SMGK01000004">
    <property type="protein sequence ID" value="TCK71995.1"/>
    <property type="molecule type" value="Genomic_DNA"/>
</dbReference>
<evidence type="ECO:0000313" key="1">
    <source>
        <dbReference type="EMBL" id="TCK71995.1"/>
    </source>
</evidence>
<organism evidence="1 2">
    <name type="scientific">Acidipila rosea</name>
    <dbReference type="NCBI Taxonomy" id="768535"/>
    <lineage>
        <taxon>Bacteria</taxon>
        <taxon>Pseudomonadati</taxon>
        <taxon>Acidobacteriota</taxon>
        <taxon>Terriglobia</taxon>
        <taxon>Terriglobales</taxon>
        <taxon>Acidobacteriaceae</taxon>
        <taxon>Acidipila</taxon>
    </lineage>
</organism>
<dbReference type="Proteomes" id="UP000295210">
    <property type="component" value="Unassembled WGS sequence"/>
</dbReference>
<keyword evidence="2" id="KW-1185">Reference proteome</keyword>
<proteinExistence type="predicted"/>
<gene>
    <name evidence="1" type="ORF">C7378_2624</name>
</gene>
<comment type="caution">
    <text evidence="1">The sequence shown here is derived from an EMBL/GenBank/DDBJ whole genome shotgun (WGS) entry which is preliminary data.</text>
</comment>